<protein>
    <recommendedName>
        <fullName evidence="5">Transport permease protein</fullName>
    </recommendedName>
</protein>
<keyword evidence="2 5" id="KW-0812">Transmembrane</keyword>
<feature type="transmembrane region" description="Helical" evidence="5">
    <location>
        <begin position="215"/>
        <end position="238"/>
    </location>
</feature>
<evidence type="ECO:0000256" key="4">
    <source>
        <dbReference type="ARBA" id="ARBA00023136"/>
    </source>
</evidence>
<dbReference type="InterPro" id="IPR013525">
    <property type="entry name" value="ABC2_TM"/>
</dbReference>
<dbReference type="PANTHER" id="PTHR43229:SF2">
    <property type="entry name" value="NODULATION PROTEIN J"/>
    <property type="match status" value="1"/>
</dbReference>
<dbReference type="PROSITE" id="PS51012">
    <property type="entry name" value="ABC_TM2"/>
    <property type="match status" value="1"/>
</dbReference>
<dbReference type="GO" id="GO:0005886">
    <property type="term" value="C:plasma membrane"/>
    <property type="evidence" value="ECO:0007669"/>
    <property type="project" value="UniProtKB-SubCell"/>
</dbReference>
<reference evidence="8 9" key="1">
    <citation type="journal article" date="2014" name="Int. J. Syst. Evol. Microbiol.">
        <title>Complete genome sequence of Corynebacterium casei LMG S-19264T (=DSM 44701T), isolated from a smear-ripened cheese.</title>
        <authorList>
            <consortium name="US DOE Joint Genome Institute (JGI-PGF)"/>
            <person name="Walter F."/>
            <person name="Albersmeier A."/>
            <person name="Kalinowski J."/>
            <person name="Ruckert C."/>
        </authorList>
    </citation>
    <scope>NUCLEOTIDE SEQUENCE [LARGE SCALE GENOMIC DNA]</scope>
    <source>
        <strain evidence="8 9">CGMCC 4.7206</strain>
    </source>
</reference>
<dbReference type="GO" id="GO:0140359">
    <property type="term" value="F:ABC-type transporter activity"/>
    <property type="evidence" value="ECO:0007669"/>
    <property type="project" value="InterPro"/>
</dbReference>
<dbReference type="PANTHER" id="PTHR43229">
    <property type="entry name" value="NODULATION PROTEIN J"/>
    <property type="match status" value="1"/>
</dbReference>
<feature type="transmembrane region" description="Helical" evidence="5">
    <location>
        <begin position="191"/>
        <end position="209"/>
    </location>
</feature>
<feature type="region of interest" description="Disordered" evidence="6">
    <location>
        <begin position="1"/>
        <end position="78"/>
    </location>
</feature>
<feature type="transmembrane region" description="Helical" evidence="5">
    <location>
        <begin position="250"/>
        <end position="267"/>
    </location>
</feature>
<keyword evidence="4 5" id="KW-0472">Membrane</keyword>
<dbReference type="AlphaFoldDB" id="A0A917JTY3"/>
<keyword evidence="5" id="KW-1003">Cell membrane</keyword>
<evidence type="ECO:0000259" key="7">
    <source>
        <dbReference type="PROSITE" id="PS51012"/>
    </source>
</evidence>
<dbReference type="RefSeq" id="WP_229680022.1">
    <property type="nucleotide sequence ID" value="NZ_BAAAHC010000008.1"/>
</dbReference>
<feature type="transmembrane region" description="Helical" evidence="5">
    <location>
        <begin position="303"/>
        <end position="323"/>
    </location>
</feature>
<gene>
    <name evidence="8" type="ORF">GCM10011581_21480</name>
</gene>
<proteinExistence type="inferred from homology"/>
<dbReference type="InterPro" id="IPR047817">
    <property type="entry name" value="ABC2_TM_bact-type"/>
</dbReference>
<feature type="domain" description="ABC transmembrane type-2" evidence="7">
    <location>
        <begin position="101"/>
        <end position="328"/>
    </location>
</feature>
<keyword evidence="3 5" id="KW-1133">Transmembrane helix</keyword>
<comment type="similarity">
    <text evidence="5">Belongs to the ABC-2 integral membrane protein family.</text>
</comment>
<evidence type="ECO:0000256" key="6">
    <source>
        <dbReference type="SAM" id="MobiDB-lite"/>
    </source>
</evidence>
<name>A0A917JTY3_9PSEU</name>
<sequence>MTVPAAGPPPRRAPVPPGQRPGPPPQPRPPGRAHGAPPRPVAPQQPPARSGPPPAAPRRAEPPPKPSRLREVSGRVGPRAMLRHTGAIARRNLLQVVNDRGAILDATLMPMIFTLIFVYVFGGAIANDQNDYKQYLLPGIMVQTVSFASRLTGVTLNVDASRGVMDRLRSLPIARSAVLTARISADMCRMLLGQLVMFVFALIIGFRVQTDVVSALAAIGVLLAYGFALCWISAFIGLAIKSPETVQSVGFIWTIPLQFGSSMFVPLDTMPGWLRAFAQVNPTTLVTDTCRALFVGGPVAPSALGAFLWIGGIVVVFVPLSVWKYRRYT</sequence>
<organism evidence="8 9">
    <name type="scientific">Saccharopolyspora thermophila</name>
    <dbReference type="NCBI Taxonomy" id="89367"/>
    <lineage>
        <taxon>Bacteria</taxon>
        <taxon>Bacillati</taxon>
        <taxon>Actinomycetota</taxon>
        <taxon>Actinomycetes</taxon>
        <taxon>Pseudonocardiales</taxon>
        <taxon>Pseudonocardiaceae</taxon>
        <taxon>Saccharopolyspora</taxon>
    </lineage>
</organism>
<comment type="caution">
    <text evidence="5">Lacks conserved residue(s) required for the propagation of feature annotation.</text>
</comment>
<evidence type="ECO:0000256" key="3">
    <source>
        <dbReference type="ARBA" id="ARBA00022989"/>
    </source>
</evidence>
<feature type="transmembrane region" description="Helical" evidence="5">
    <location>
        <begin position="108"/>
        <end position="126"/>
    </location>
</feature>
<dbReference type="Pfam" id="PF01061">
    <property type="entry name" value="ABC2_membrane"/>
    <property type="match status" value="1"/>
</dbReference>
<dbReference type="InterPro" id="IPR051784">
    <property type="entry name" value="Nod_factor_ABC_transporter"/>
</dbReference>
<feature type="compositionally biased region" description="Pro residues" evidence="6">
    <location>
        <begin position="1"/>
        <end position="30"/>
    </location>
</feature>
<comment type="subcellular location">
    <subcellularLocation>
        <location evidence="5">Cell membrane</location>
        <topology evidence="5">Multi-pass membrane protein</topology>
    </subcellularLocation>
    <subcellularLocation>
        <location evidence="1">Membrane</location>
        <topology evidence="1">Multi-pass membrane protein</topology>
    </subcellularLocation>
</comment>
<accession>A0A917JTY3</accession>
<evidence type="ECO:0000256" key="5">
    <source>
        <dbReference type="RuleBase" id="RU361157"/>
    </source>
</evidence>
<evidence type="ECO:0000256" key="1">
    <source>
        <dbReference type="ARBA" id="ARBA00004141"/>
    </source>
</evidence>
<keyword evidence="5" id="KW-0813">Transport</keyword>
<feature type="compositionally biased region" description="Pro residues" evidence="6">
    <location>
        <begin position="37"/>
        <end position="56"/>
    </location>
</feature>
<evidence type="ECO:0000313" key="9">
    <source>
        <dbReference type="Proteomes" id="UP000597989"/>
    </source>
</evidence>
<comment type="caution">
    <text evidence="8">The sequence shown here is derived from an EMBL/GenBank/DDBJ whole genome shotgun (WGS) entry which is preliminary data.</text>
</comment>
<dbReference type="Proteomes" id="UP000597989">
    <property type="component" value="Unassembled WGS sequence"/>
</dbReference>
<evidence type="ECO:0000256" key="2">
    <source>
        <dbReference type="ARBA" id="ARBA00022692"/>
    </source>
</evidence>
<dbReference type="EMBL" id="BMMT01000006">
    <property type="protein sequence ID" value="GGI83983.1"/>
    <property type="molecule type" value="Genomic_DNA"/>
</dbReference>
<feature type="compositionally biased region" description="Basic and acidic residues" evidence="6">
    <location>
        <begin position="58"/>
        <end position="73"/>
    </location>
</feature>
<evidence type="ECO:0000313" key="8">
    <source>
        <dbReference type="EMBL" id="GGI83983.1"/>
    </source>
</evidence>